<sequence length="251" mass="25447">MTLDRPEARNAIDATVSAALGAALELLDGDPDLRVGVLTGAGPAFCAGADLKAVAAGRPLNDPDHEEWGLGGFVRHPVDAPLIAAVNGAALGGGTELALACDLVVMADDAVLGLPEPRRGLVAGAGGLLRLGRQLPPKVAAEVVLTGAPMPAAEAYRFGLANRVVPRGQVLAVALGLAAEIAVNAPLAVTTSKRLLGLSIDGDHDQDALWRYNAAAVAEILASADAAEGTAAFAERRSPRWSAGPTTQEDP</sequence>
<dbReference type="PROSITE" id="PS00166">
    <property type="entry name" value="ENOYL_COA_HYDRATASE"/>
    <property type="match status" value="1"/>
</dbReference>
<dbReference type="NCBIfam" id="NF006100">
    <property type="entry name" value="PRK08252.1"/>
    <property type="match status" value="1"/>
</dbReference>
<feature type="region of interest" description="Disordered" evidence="5">
    <location>
        <begin position="232"/>
        <end position="251"/>
    </location>
</feature>
<evidence type="ECO:0000256" key="3">
    <source>
        <dbReference type="ARBA" id="ARBA00023239"/>
    </source>
</evidence>
<evidence type="ECO:0000313" key="7">
    <source>
        <dbReference type="Proteomes" id="UP000694287"/>
    </source>
</evidence>
<evidence type="ECO:0000256" key="1">
    <source>
        <dbReference type="ARBA" id="ARBA00005254"/>
    </source>
</evidence>
<reference evidence="6 7" key="1">
    <citation type="submission" date="2020-11" db="EMBL/GenBank/DDBJ databases">
        <title>Pseudonocardia abyssalis sp. nov. and Pseudonocardia oceani sp. nov., description and phylogenomic analysis of two novel actinomycetes isolated from the deep Southern Ocean.</title>
        <authorList>
            <person name="Parra J."/>
        </authorList>
    </citation>
    <scope>NUCLEOTIDE SEQUENCE [LARGE SCALE GENOMIC DNA]</scope>
    <source>
        <strain evidence="6 7">KRD-168</strain>
    </source>
</reference>
<organism evidence="6 7">
    <name type="scientific">Pseudonocardia abyssalis</name>
    <dbReference type="NCBI Taxonomy" id="2792008"/>
    <lineage>
        <taxon>Bacteria</taxon>
        <taxon>Bacillati</taxon>
        <taxon>Actinomycetota</taxon>
        <taxon>Actinomycetes</taxon>
        <taxon>Pseudonocardiales</taxon>
        <taxon>Pseudonocardiaceae</taxon>
        <taxon>Pseudonocardia</taxon>
    </lineage>
</organism>
<keyword evidence="7" id="KW-1185">Reference proteome</keyword>
<dbReference type="EMBL" id="JADQDK010000001">
    <property type="protein sequence ID" value="MBW0134756.1"/>
    <property type="molecule type" value="Genomic_DNA"/>
</dbReference>
<evidence type="ECO:0000256" key="4">
    <source>
        <dbReference type="RuleBase" id="RU003707"/>
    </source>
</evidence>
<protein>
    <submittedName>
        <fullName evidence="6">Crotonase/enoyl-CoA hydratase family protein</fullName>
    </submittedName>
</protein>
<gene>
    <name evidence="6" type="ORF">I4I81_10860</name>
</gene>
<name>A0ABS6US31_9PSEU</name>
<proteinExistence type="inferred from homology"/>
<dbReference type="PANTHER" id="PTHR11941:SF169">
    <property type="entry name" value="(7AS)-7A-METHYL-1,5-DIOXO-2,3,5,6,7,7A-HEXAHYDRO-1H-INDENE-CARBOXYL-COA HYDROLASE"/>
    <property type="match status" value="1"/>
</dbReference>
<keyword evidence="3" id="KW-0456">Lyase</keyword>
<dbReference type="InterPro" id="IPR001753">
    <property type="entry name" value="Enoyl-CoA_hydra/iso"/>
</dbReference>
<dbReference type="CDD" id="cd06558">
    <property type="entry name" value="crotonase-like"/>
    <property type="match status" value="1"/>
</dbReference>
<keyword evidence="2" id="KW-0443">Lipid metabolism</keyword>
<evidence type="ECO:0000256" key="2">
    <source>
        <dbReference type="ARBA" id="ARBA00023098"/>
    </source>
</evidence>
<dbReference type="PANTHER" id="PTHR11941">
    <property type="entry name" value="ENOYL-COA HYDRATASE-RELATED"/>
    <property type="match status" value="1"/>
</dbReference>
<evidence type="ECO:0000313" key="6">
    <source>
        <dbReference type="EMBL" id="MBW0134756.1"/>
    </source>
</evidence>
<dbReference type="Pfam" id="PF00378">
    <property type="entry name" value="ECH_1"/>
    <property type="match status" value="1"/>
</dbReference>
<accession>A0ABS6US31</accession>
<dbReference type="InterPro" id="IPR018376">
    <property type="entry name" value="Enoyl-CoA_hyd/isom_CS"/>
</dbReference>
<evidence type="ECO:0000256" key="5">
    <source>
        <dbReference type="SAM" id="MobiDB-lite"/>
    </source>
</evidence>
<comment type="similarity">
    <text evidence="1 4">Belongs to the enoyl-CoA hydratase/isomerase family.</text>
</comment>
<dbReference type="Proteomes" id="UP000694287">
    <property type="component" value="Unassembled WGS sequence"/>
</dbReference>
<comment type="caution">
    <text evidence="6">The sequence shown here is derived from an EMBL/GenBank/DDBJ whole genome shotgun (WGS) entry which is preliminary data.</text>
</comment>